<dbReference type="EMBL" id="BARS01001691">
    <property type="protein sequence ID" value="GAF75119.1"/>
    <property type="molecule type" value="Genomic_DNA"/>
</dbReference>
<dbReference type="AlphaFoldDB" id="X0S244"/>
<organism evidence="1">
    <name type="scientific">marine sediment metagenome</name>
    <dbReference type="NCBI Taxonomy" id="412755"/>
    <lineage>
        <taxon>unclassified sequences</taxon>
        <taxon>metagenomes</taxon>
        <taxon>ecological metagenomes</taxon>
    </lineage>
</organism>
<proteinExistence type="predicted"/>
<sequence>MASKIPVRLANSLARNHLEKIFKLGTKTPPTP</sequence>
<feature type="non-terminal residue" evidence="1">
    <location>
        <position position="32"/>
    </location>
</feature>
<accession>X0S244</accession>
<evidence type="ECO:0000313" key="1">
    <source>
        <dbReference type="EMBL" id="GAF75119.1"/>
    </source>
</evidence>
<reference evidence="1" key="1">
    <citation type="journal article" date="2014" name="Front. Microbiol.">
        <title>High frequency of phylogenetically diverse reductive dehalogenase-homologous genes in deep subseafloor sedimentary metagenomes.</title>
        <authorList>
            <person name="Kawai M."/>
            <person name="Futagami T."/>
            <person name="Toyoda A."/>
            <person name="Takaki Y."/>
            <person name="Nishi S."/>
            <person name="Hori S."/>
            <person name="Arai W."/>
            <person name="Tsubouchi T."/>
            <person name="Morono Y."/>
            <person name="Uchiyama I."/>
            <person name="Ito T."/>
            <person name="Fujiyama A."/>
            <person name="Inagaki F."/>
            <person name="Takami H."/>
        </authorList>
    </citation>
    <scope>NUCLEOTIDE SEQUENCE</scope>
    <source>
        <strain evidence="1">Expedition CK06-06</strain>
    </source>
</reference>
<protein>
    <submittedName>
        <fullName evidence="1">Uncharacterized protein</fullName>
    </submittedName>
</protein>
<name>X0S244_9ZZZZ</name>
<comment type="caution">
    <text evidence="1">The sequence shown here is derived from an EMBL/GenBank/DDBJ whole genome shotgun (WGS) entry which is preliminary data.</text>
</comment>
<gene>
    <name evidence="1" type="ORF">S01H1_03171</name>
</gene>